<name>A0AA39YQL1_9PEZI</name>
<keyword evidence="7" id="KW-1185">Reference proteome</keyword>
<dbReference type="CDD" id="cd04398">
    <property type="entry name" value="RhoGAP_fRGD1"/>
    <property type="match status" value="1"/>
</dbReference>
<dbReference type="PROSITE" id="PS51741">
    <property type="entry name" value="F_BAR"/>
    <property type="match status" value="1"/>
</dbReference>
<evidence type="ECO:0000256" key="3">
    <source>
        <dbReference type="SAM" id="MobiDB-lite"/>
    </source>
</evidence>
<feature type="domain" description="Rho-GAP" evidence="4">
    <location>
        <begin position="540"/>
        <end position="732"/>
    </location>
</feature>
<feature type="domain" description="F-BAR" evidence="5">
    <location>
        <begin position="28"/>
        <end position="303"/>
    </location>
</feature>
<dbReference type="InterPro" id="IPR050729">
    <property type="entry name" value="Rho-GAP"/>
</dbReference>
<dbReference type="SMART" id="SM00324">
    <property type="entry name" value="RhoGAP"/>
    <property type="match status" value="1"/>
</dbReference>
<comment type="caution">
    <text evidence="6">The sequence shown here is derived from an EMBL/GenBank/DDBJ whole genome shotgun (WGS) entry which is preliminary data.</text>
</comment>
<dbReference type="GO" id="GO:0007165">
    <property type="term" value="P:signal transduction"/>
    <property type="evidence" value="ECO:0007669"/>
    <property type="project" value="InterPro"/>
</dbReference>
<dbReference type="InterPro" id="IPR008936">
    <property type="entry name" value="Rho_GTPase_activation_prot"/>
</dbReference>
<dbReference type="EMBL" id="JAULSV010000001">
    <property type="protein sequence ID" value="KAK0656791.1"/>
    <property type="molecule type" value="Genomic_DNA"/>
</dbReference>
<reference evidence="6" key="1">
    <citation type="submission" date="2023-06" db="EMBL/GenBank/DDBJ databases">
        <title>Genome-scale phylogeny and comparative genomics of the fungal order Sordariales.</title>
        <authorList>
            <consortium name="Lawrence Berkeley National Laboratory"/>
            <person name="Hensen N."/>
            <person name="Bonometti L."/>
            <person name="Westerberg I."/>
            <person name="Brannstrom I.O."/>
            <person name="Guillou S."/>
            <person name="Cros-Aarteil S."/>
            <person name="Calhoun S."/>
            <person name="Haridas S."/>
            <person name="Kuo A."/>
            <person name="Mondo S."/>
            <person name="Pangilinan J."/>
            <person name="Riley R."/>
            <person name="Labutti K."/>
            <person name="Andreopoulos B."/>
            <person name="Lipzen A."/>
            <person name="Chen C."/>
            <person name="Yanf M."/>
            <person name="Daum C."/>
            <person name="Ng V."/>
            <person name="Clum A."/>
            <person name="Steindorff A."/>
            <person name="Ohm R."/>
            <person name="Martin F."/>
            <person name="Silar P."/>
            <person name="Natvig D."/>
            <person name="Lalanne C."/>
            <person name="Gautier V."/>
            <person name="Ament-Velasquez S.L."/>
            <person name="Kruys A."/>
            <person name="Hutchinson M.I."/>
            <person name="Powell A.J."/>
            <person name="Barry K."/>
            <person name="Miller A.N."/>
            <person name="Grigoriev I.V."/>
            <person name="Debuchy R."/>
            <person name="Gladieux P."/>
            <person name="Thoren M.H."/>
            <person name="Johannesson H."/>
        </authorList>
    </citation>
    <scope>NUCLEOTIDE SEQUENCE</scope>
    <source>
        <strain evidence="6">SMH2532-1</strain>
    </source>
</reference>
<dbReference type="Gene3D" id="1.20.1270.60">
    <property type="entry name" value="Arfaptin homology (AH) domain/BAR domain"/>
    <property type="match status" value="1"/>
</dbReference>
<sequence>MSLGDAAIGPENGGTATANLSLTNPSEDETVAHVQDVLNSEIGISAMLNRLKQSIASAKEFALFLRKRAVLEEEHAHGLKKLCKMSQDSLQRPDLRGGSFAKAYEDMMEIHERMAENGIQFAMSLLQMNEDLVELAAIAEKSRKGWKQNGLFAEQRVVDLENAMRKSKSKYDSLAEEYDRVRTGDATGRPGGKMFGIRAKSGEQREEDLLRKAQAADQDYMSKVQIVQVERSDLITKTRPETVKALQDIVRECDSGVVLQMQKFASFNEKLLLSNGLNISPLKNSPDARSLRETIMAIDNDRDLQDYLNSYYPRMPPKGGEPKYERNPLLDQNRPQPMSYNQTSQQGALPSIQAPPTQMFGGPGSRSSTFVDTPISPPNQGAHMGHHYGQSTSSIPMMSGGQRPSSQSQHERTFSHGSLLTQTAPGGPSAFGSPRDPAPPQNQLSGARFNGGGSYSPATTGPPQLGALSFQPSQSQPPSQPPQLSSYGQPPPQQMGPQSSNPLQQNPANAPGLPSNPAQTRNQSPPVAPQMAPSRPVFGLSLSRLYERDSLAVPMVVYQCIQAVDLFGLGVEGIYRLSGSVPHVNKLKTLFDTDSGSANLDFRNPENFFHDVNSVAGLLKQFFRDLPDPLLTKEHYSRFIEAAKNEDDVVRRDSLHAIINSLPDPNYATLRALTLHLYRVMENSGTNRMSSQNLAIVFGPTLMGTAPGSNISDAGWQVRVVDTILQNTYQIFDDDD</sequence>
<proteinExistence type="predicted"/>
<dbReference type="AlphaFoldDB" id="A0AA39YQL1"/>
<feature type="compositionally biased region" description="Polar residues" evidence="3">
    <location>
        <begin position="333"/>
        <end position="348"/>
    </location>
</feature>
<dbReference type="Pfam" id="PF00611">
    <property type="entry name" value="FCH"/>
    <property type="match status" value="1"/>
</dbReference>
<dbReference type="PANTHER" id="PTHR23176">
    <property type="entry name" value="RHO/RAC/CDC GTPASE-ACTIVATING PROTEIN"/>
    <property type="match status" value="1"/>
</dbReference>
<keyword evidence="1" id="KW-0343">GTPase activation</keyword>
<dbReference type="Gene3D" id="1.10.555.10">
    <property type="entry name" value="Rho GTPase activation protein"/>
    <property type="match status" value="1"/>
</dbReference>
<dbReference type="GO" id="GO:0005096">
    <property type="term" value="F:GTPase activator activity"/>
    <property type="evidence" value="ECO:0007669"/>
    <property type="project" value="UniProtKB-KW"/>
</dbReference>
<dbReference type="PANTHER" id="PTHR23176:SF136">
    <property type="entry name" value="RHO GTPASE ACTIVATOR (RGD1)"/>
    <property type="match status" value="1"/>
</dbReference>
<dbReference type="InterPro" id="IPR027267">
    <property type="entry name" value="AH/BAR_dom_sf"/>
</dbReference>
<evidence type="ECO:0000313" key="7">
    <source>
        <dbReference type="Proteomes" id="UP001174936"/>
    </source>
</evidence>
<organism evidence="6 7">
    <name type="scientific">Cercophora newfieldiana</name>
    <dbReference type="NCBI Taxonomy" id="92897"/>
    <lineage>
        <taxon>Eukaryota</taxon>
        <taxon>Fungi</taxon>
        <taxon>Dikarya</taxon>
        <taxon>Ascomycota</taxon>
        <taxon>Pezizomycotina</taxon>
        <taxon>Sordariomycetes</taxon>
        <taxon>Sordariomycetidae</taxon>
        <taxon>Sordariales</taxon>
        <taxon>Lasiosphaeriaceae</taxon>
        <taxon>Cercophora</taxon>
    </lineage>
</organism>
<dbReference type="InterPro" id="IPR001060">
    <property type="entry name" value="FCH_dom"/>
</dbReference>
<feature type="compositionally biased region" description="Polar residues" evidence="3">
    <location>
        <begin position="516"/>
        <end position="525"/>
    </location>
</feature>
<gene>
    <name evidence="6" type="ORF">B0T16DRAFT_45806</name>
</gene>
<feature type="compositionally biased region" description="Low complexity" evidence="3">
    <location>
        <begin position="469"/>
        <end position="488"/>
    </location>
</feature>
<dbReference type="SMART" id="SM00055">
    <property type="entry name" value="FCH"/>
    <property type="match status" value="1"/>
</dbReference>
<evidence type="ECO:0000256" key="2">
    <source>
        <dbReference type="PROSITE-ProRule" id="PRU01077"/>
    </source>
</evidence>
<dbReference type="CDD" id="cd07652">
    <property type="entry name" value="F-BAR_Rgd1"/>
    <property type="match status" value="1"/>
</dbReference>
<dbReference type="PROSITE" id="PS50238">
    <property type="entry name" value="RHOGAP"/>
    <property type="match status" value="1"/>
</dbReference>
<protein>
    <submittedName>
        <fullName evidence="6">Uncharacterized protein</fullName>
    </submittedName>
</protein>
<dbReference type="Proteomes" id="UP001174936">
    <property type="component" value="Unassembled WGS sequence"/>
</dbReference>
<dbReference type="InterPro" id="IPR031160">
    <property type="entry name" value="F_BAR_dom"/>
</dbReference>
<dbReference type="Pfam" id="PF00620">
    <property type="entry name" value="RhoGAP"/>
    <property type="match status" value="1"/>
</dbReference>
<feature type="compositionally biased region" description="Polar residues" evidence="3">
    <location>
        <begin position="389"/>
        <end position="408"/>
    </location>
</feature>
<evidence type="ECO:0000256" key="1">
    <source>
        <dbReference type="ARBA" id="ARBA00022468"/>
    </source>
</evidence>
<evidence type="ECO:0000259" key="4">
    <source>
        <dbReference type="PROSITE" id="PS50238"/>
    </source>
</evidence>
<feature type="compositionally biased region" description="Polar residues" evidence="3">
    <location>
        <begin position="415"/>
        <end position="424"/>
    </location>
</feature>
<keyword evidence="2" id="KW-0175">Coiled coil</keyword>
<dbReference type="InterPro" id="IPR000198">
    <property type="entry name" value="RhoGAP_dom"/>
</dbReference>
<dbReference type="SUPFAM" id="SSF103657">
    <property type="entry name" value="BAR/IMD domain-like"/>
    <property type="match status" value="1"/>
</dbReference>
<evidence type="ECO:0000313" key="6">
    <source>
        <dbReference type="EMBL" id="KAK0656791.1"/>
    </source>
</evidence>
<evidence type="ECO:0000259" key="5">
    <source>
        <dbReference type="PROSITE" id="PS51741"/>
    </source>
</evidence>
<dbReference type="GO" id="GO:0005938">
    <property type="term" value="C:cell cortex"/>
    <property type="evidence" value="ECO:0007669"/>
    <property type="project" value="UniProtKB-ARBA"/>
</dbReference>
<dbReference type="FunFam" id="1.20.1270.60:FF:000063">
    <property type="entry name" value="Rho GTPase activator"/>
    <property type="match status" value="1"/>
</dbReference>
<dbReference type="SUPFAM" id="SSF48350">
    <property type="entry name" value="GTPase activation domain, GAP"/>
    <property type="match status" value="1"/>
</dbReference>
<accession>A0AA39YQL1</accession>
<dbReference type="FunFam" id="1.10.555.10:FF:000041">
    <property type="entry name" value="Rho GTPase activator (Rgd1)"/>
    <property type="match status" value="1"/>
</dbReference>
<feature type="region of interest" description="Disordered" evidence="3">
    <location>
        <begin position="308"/>
        <end position="533"/>
    </location>
</feature>